<dbReference type="InterPro" id="IPR015500">
    <property type="entry name" value="Peptidase_S8_subtilisin-rel"/>
</dbReference>
<name>A0ABS5YHF1_9ACTN</name>
<dbReference type="InterPro" id="IPR050131">
    <property type="entry name" value="Peptidase_S8_subtilisin-like"/>
</dbReference>
<evidence type="ECO:0000256" key="4">
    <source>
        <dbReference type="ARBA" id="ARBA00022825"/>
    </source>
</evidence>
<dbReference type="PANTHER" id="PTHR43806:SF11">
    <property type="entry name" value="CEREVISIN-RELATED"/>
    <property type="match status" value="1"/>
</dbReference>
<keyword evidence="10" id="KW-1185">Reference proteome</keyword>
<evidence type="ECO:0000256" key="7">
    <source>
        <dbReference type="SAM" id="Phobius"/>
    </source>
</evidence>
<feature type="transmembrane region" description="Helical" evidence="7">
    <location>
        <begin position="312"/>
        <end position="333"/>
    </location>
</feature>
<feature type="domain" description="Peptidase S8/S53" evidence="8">
    <location>
        <begin position="4"/>
        <end position="248"/>
    </location>
</feature>
<dbReference type="PRINTS" id="PR00723">
    <property type="entry name" value="SUBTILISIN"/>
</dbReference>
<gene>
    <name evidence="9" type="ORF">KOI35_05225</name>
</gene>
<feature type="region of interest" description="Disordered" evidence="6">
    <location>
        <begin position="264"/>
        <end position="287"/>
    </location>
</feature>
<comment type="similarity">
    <text evidence="1 5">Belongs to the peptidase S8 family.</text>
</comment>
<dbReference type="Pfam" id="PF00082">
    <property type="entry name" value="Peptidase_S8"/>
    <property type="match status" value="1"/>
</dbReference>
<dbReference type="InterPro" id="IPR000209">
    <property type="entry name" value="Peptidase_S8/S53_dom"/>
</dbReference>
<dbReference type="PROSITE" id="PS51892">
    <property type="entry name" value="SUBTILASE"/>
    <property type="match status" value="1"/>
</dbReference>
<evidence type="ECO:0000256" key="1">
    <source>
        <dbReference type="ARBA" id="ARBA00011073"/>
    </source>
</evidence>
<dbReference type="Gene3D" id="3.40.50.200">
    <property type="entry name" value="Peptidase S8/S53 domain"/>
    <property type="match status" value="1"/>
</dbReference>
<dbReference type="SUPFAM" id="SSF52743">
    <property type="entry name" value="Subtilisin-like"/>
    <property type="match status" value="1"/>
</dbReference>
<evidence type="ECO:0000256" key="5">
    <source>
        <dbReference type="PROSITE-ProRule" id="PRU01240"/>
    </source>
</evidence>
<dbReference type="PANTHER" id="PTHR43806">
    <property type="entry name" value="PEPTIDASE S8"/>
    <property type="match status" value="1"/>
</dbReference>
<dbReference type="InterPro" id="IPR036852">
    <property type="entry name" value="Peptidase_S8/S53_dom_sf"/>
</dbReference>
<protein>
    <submittedName>
        <fullName evidence="9">S8 family serine peptidase</fullName>
    </submittedName>
</protein>
<evidence type="ECO:0000256" key="2">
    <source>
        <dbReference type="ARBA" id="ARBA00022670"/>
    </source>
</evidence>
<evidence type="ECO:0000256" key="6">
    <source>
        <dbReference type="SAM" id="MobiDB-lite"/>
    </source>
</evidence>
<feature type="active site" description="Charge relay system" evidence="5">
    <location>
        <position position="13"/>
    </location>
</feature>
<dbReference type="Proteomes" id="UP001519654">
    <property type="component" value="Unassembled WGS sequence"/>
</dbReference>
<feature type="compositionally biased region" description="Low complexity" evidence="6">
    <location>
        <begin position="265"/>
        <end position="282"/>
    </location>
</feature>
<dbReference type="EMBL" id="JAHKKG010000002">
    <property type="protein sequence ID" value="MBU2662904.1"/>
    <property type="molecule type" value="Genomic_DNA"/>
</dbReference>
<evidence type="ECO:0000313" key="9">
    <source>
        <dbReference type="EMBL" id="MBU2662904.1"/>
    </source>
</evidence>
<evidence type="ECO:0000259" key="8">
    <source>
        <dbReference type="Pfam" id="PF00082"/>
    </source>
</evidence>
<comment type="caution">
    <text evidence="9">The sequence shown here is derived from an EMBL/GenBank/DDBJ whole genome shotgun (WGS) entry which is preliminary data.</text>
</comment>
<keyword evidence="4 5" id="KW-0720">Serine protease</keyword>
<keyword evidence="2 5" id="KW-0645">Protease</keyword>
<feature type="active site" description="Charge relay system" evidence="5">
    <location>
        <position position="200"/>
    </location>
</feature>
<feature type="active site" description="Charge relay system" evidence="5">
    <location>
        <position position="47"/>
    </location>
</feature>
<sequence length="341" mass="33882">MSLGSGITVAVIDSGTYPHPDIQKNLLSGISLVSGESGKGQNDRVGHGTEMAALIAAHGRGSRGVLGISPAAKILPVKITNTTAAPASEMAKGIDWAVSEKADVINISAAIGPSFEVQDAVRKAIAADVLVVASVGNRSSSAVVGYPAAMDGVLAVGANGRNGKYSPSSFRTPKVQICAPGVDITTAEPENRYADVGGTSPATAIAAGAAALVRAKFPNLTTKEVINRLTSTADDIGPAGRDDECGFGRLNIVKALTANVPPLEGGAASGPSASDGPPVGDGVSSAPVARRPEFASPAPTAAASEPAGNSSVLLFGGLAGVVAAGAVVLALLLRRRGRGAR</sequence>
<proteinExistence type="inferred from homology"/>
<evidence type="ECO:0000313" key="10">
    <source>
        <dbReference type="Proteomes" id="UP001519654"/>
    </source>
</evidence>
<reference evidence="9 10" key="1">
    <citation type="submission" date="2021-06" db="EMBL/GenBank/DDBJ databases">
        <title>Actinoplanes lichenicola sp. nov., and Actinoplanes ovalisporus sp. nov., isolated from lichen in Thailand.</title>
        <authorList>
            <person name="Saeng-In P."/>
            <person name="Kanchanasin P."/>
            <person name="Yuki M."/>
            <person name="Kudo T."/>
            <person name="Ohkuma M."/>
            <person name="Phongsopitanun W."/>
            <person name="Tanasupawat S."/>
        </authorList>
    </citation>
    <scope>NUCLEOTIDE SEQUENCE [LARGE SCALE GENOMIC DNA]</scope>
    <source>
        <strain evidence="9 10">NBRC 110975</strain>
    </source>
</reference>
<organism evidence="9 10">
    <name type="scientific">Paractinoplanes bogorensis</name>
    <dbReference type="NCBI Taxonomy" id="1610840"/>
    <lineage>
        <taxon>Bacteria</taxon>
        <taxon>Bacillati</taxon>
        <taxon>Actinomycetota</taxon>
        <taxon>Actinomycetes</taxon>
        <taxon>Micromonosporales</taxon>
        <taxon>Micromonosporaceae</taxon>
        <taxon>Paractinoplanes</taxon>
    </lineage>
</organism>
<evidence type="ECO:0000256" key="3">
    <source>
        <dbReference type="ARBA" id="ARBA00022801"/>
    </source>
</evidence>
<keyword evidence="7" id="KW-0812">Transmembrane</keyword>
<keyword evidence="3 5" id="KW-0378">Hydrolase</keyword>
<keyword evidence="7" id="KW-0472">Membrane</keyword>
<keyword evidence="7" id="KW-1133">Transmembrane helix</keyword>
<accession>A0ABS5YHF1</accession>